<accession>A0A9P7RAR2</accession>
<name>A0A9P7RAR2_9PEZI</name>
<dbReference type="Proteomes" id="UP000699042">
    <property type="component" value="Unassembled WGS sequence"/>
</dbReference>
<reference evidence="1" key="1">
    <citation type="submission" date="2021-05" db="EMBL/GenBank/DDBJ databases">
        <title>Comparative genomics of three Colletotrichum scovillei strains and genetic complementation revealed genes involved fungal growth and virulence on chili pepper.</title>
        <authorList>
            <person name="Hsieh D.-K."/>
            <person name="Chuang S.-C."/>
            <person name="Chen C.-Y."/>
            <person name="Chao Y.-T."/>
            <person name="Lu M.-Y.J."/>
            <person name="Lee M.-H."/>
            <person name="Shih M.-C."/>
        </authorList>
    </citation>
    <scope>NUCLEOTIDE SEQUENCE</scope>
    <source>
        <strain evidence="1">Coll-153</strain>
    </source>
</reference>
<sequence>MRRLAPKSAAIWPALFQECSSEWTCLGPYSRWSSSP</sequence>
<protein>
    <submittedName>
        <fullName evidence="1">Uncharacterized protein</fullName>
    </submittedName>
</protein>
<dbReference type="AlphaFoldDB" id="A0A9P7RAR2"/>
<dbReference type="EMBL" id="JAESDN010000003">
    <property type="protein sequence ID" value="KAG7053943.1"/>
    <property type="molecule type" value="Genomic_DNA"/>
</dbReference>
<evidence type="ECO:0000313" key="1">
    <source>
        <dbReference type="EMBL" id="KAG7053943.1"/>
    </source>
</evidence>
<comment type="caution">
    <text evidence="1">The sequence shown here is derived from an EMBL/GenBank/DDBJ whole genome shotgun (WGS) entry which is preliminary data.</text>
</comment>
<evidence type="ECO:0000313" key="2">
    <source>
        <dbReference type="Proteomes" id="UP000699042"/>
    </source>
</evidence>
<organism evidence="1 2">
    <name type="scientific">Colletotrichum scovillei</name>
    <dbReference type="NCBI Taxonomy" id="1209932"/>
    <lineage>
        <taxon>Eukaryota</taxon>
        <taxon>Fungi</taxon>
        <taxon>Dikarya</taxon>
        <taxon>Ascomycota</taxon>
        <taxon>Pezizomycotina</taxon>
        <taxon>Sordariomycetes</taxon>
        <taxon>Hypocreomycetidae</taxon>
        <taxon>Glomerellales</taxon>
        <taxon>Glomerellaceae</taxon>
        <taxon>Colletotrichum</taxon>
        <taxon>Colletotrichum acutatum species complex</taxon>
    </lineage>
</organism>
<proteinExistence type="predicted"/>
<gene>
    <name evidence="1" type="ORF">JMJ77_001019</name>
</gene>
<keyword evidence="2" id="KW-1185">Reference proteome</keyword>